<keyword evidence="6" id="KW-0997">Cell inner membrane</keyword>
<comment type="subunit">
    <text evidence="6">The complex is composed of six subunits: RnfA, RnfB, RnfC, RnfD, RnfE and RnfG.</text>
</comment>
<sequence>MKQAINSNAKLLAVFAIVCTLVVSVISELTKPRIAKQEQAQLLKTLHAIIDENAINNDLYQDCALITDPLLGPDETQTAYLGRFDGQPVAAAITTTAPDGYNGKIHLLVALSYDGVVTGVRTLKHNETPGLGDKIELKRSDWITSFNGKSIEKASDSRWNVKKDGGMFDQFTGATITPRAVVKAVKNTNLYFNANKEALFNSTKSCRGES</sequence>
<gene>
    <name evidence="6" type="primary">rnfG</name>
    <name evidence="8" type="ORF">tloyanaT_35720</name>
</gene>
<keyword evidence="4 6" id="KW-0288">FMN</keyword>
<proteinExistence type="inferred from homology"/>
<keyword evidence="9" id="KW-1185">Reference proteome</keyword>
<evidence type="ECO:0000256" key="4">
    <source>
        <dbReference type="ARBA" id="ARBA00022643"/>
    </source>
</evidence>
<dbReference type="SMART" id="SM00900">
    <property type="entry name" value="FMN_bind"/>
    <property type="match status" value="1"/>
</dbReference>
<dbReference type="PIRSF" id="PIRSF006091">
    <property type="entry name" value="E_trnsport_RnfG"/>
    <property type="match status" value="1"/>
</dbReference>
<keyword evidence="6" id="KW-0812">Transmembrane</keyword>
<feature type="domain" description="FMN-binding" evidence="7">
    <location>
        <begin position="100"/>
        <end position="192"/>
    </location>
</feature>
<name>A0ABQ6HIG3_9GAMM</name>
<dbReference type="NCBIfam" id="NF002519">
    <property type="entry name" value="PRK01908.1"/>
    <property type="match status" value="1"/>
</dbReference>
<accession>A0ABQ6HIG3</accession>
<keyword evidence="2 6" id="KW-0597">Phosphoprotein</keyword>
<evidence type="ECO:0000256" key="1">
    <source>
        <dbReference type="ARBA" id="ARBA00022448"/>
    </source>
</evidence>
<comment type="function">
    <text evidence="6">Part of a membrane-bound complex that couples electron transfer with translocation of ions across the membrane.</text>
</comment>
<dbReference type="EC" id="7.-.-.-" evidence="6"/>
<comment type="caution">
    <text evidence="8">The sequence shown here is derived from an EMBL/GenBank/DDBJ whole genome shotgun (WGS) entry which is preliminary data.</text>
</comment>
<dbReference type="PANTHER" id="PTHR36118:SF1">
    <property type="entry name" value="ION-TRANSLOCATING OXIDOREDUCTASE COMPLEX SUBUNIT G"/>
    <property type="match status" value="1"/>
</dbReference>
<dbReference type="InterPro" id="IPR010209">
    <property type="entry name" value="Ion_transpt_RnfG/RsxG"/>
</dbReference>
<feature type="modified residue" description="FMN phosphoryl threonine" evidence="6">
    <location>
        <position position="175"/>
    </location>
</feature>
<keyword evidence="1 6" id="KW-0813">Transport</keyword>
<keyword evidence="3 6" id="KW-0285">Flavoprotein</keyword>
<organism evidence="8 9">
    <name type="scientific">Thalassotalea loyana</name>
    <dbReference type="NCBI Taxonomy" id="280483"/>
    <lineage>
        <taxon>Bacteria</taxon>
        <taxon>Pseudomonadati</taxon>
        <taxon>Pseudomonadota</taxon>
        <taxon>Gammaproteobacteria</taxon>
        <taxon>Alteromonadales</taxon>
        <taxon>Colwelliaceae</taxon>
        <taxon>Thalassotalea</taxon>
    </lineage>
</organism>
<comment type="subcellular location">
    <subcellularLocation>
        <location evidence="6">Cell inner membrane</location>
        <topology evidence="6">Single-pass membrane protein</topology>
    </subcellularLocation>
</comment>
<dbReference type="RefSeq" id="WP_284301281.1">
    <property type="nucleotide sequence ID" value="NZ_BSSV01000010.1"/>
</dbReference>
<comment type="cofactor">
    <cofactor evidence="6">
        <name>FMN</name>
        <dbReference type="ChEBI" id="CHEBI:58210"/>
    </cofactor>
</comment>
<evidence type="ECO:0000259" key="7">
    <source>
        <dbReference type="SMART" id="SM00900"/>
    </source>
</evidence>
<evidence type="ECO:0000313" key="9">
    <source>
        <dbReference type="Proteomes" id="UP001157134"/>
    </source>
</evidence>
<dbReference type="Pfam" id="PF04205">
    <property type="entry name" value="FMN_bind"/>
    <property type="match status" value="1"/>
</dbReference>
<keyword evidence="6" id="KW-0472">Membrane</keyword>
<evidence type="ECO:0000256" key="6">
    <source>
        <dbReference type="HAMAP-Rule" id="MF_00479"/>
    </source>
</evidence>
<keyword evidence="6" id="KW-1003">Cell membrane</keyword>
<protein>
    <recommendedName>
        <fullName evidence="6">Ion-translocating oxidoreductase complex subunit G</fullName>
        <ecNumber evidence="6">7.-.-.-</ecNumber>
    </recommendedName>
    <alternativeName>
        <fullName evidence="6">Rnf electron transport complex subunit G</fullName>
    </alternativeName>
</protein>
<dbReference type="EMBL" id="BSSV01000010">
    <property type="protein sequence ID" value="GLX87319.1"/>
    <property type="molecule type" value="Genomic_DNA"/>
</dbReference>
<dbReference type="PANTHER" id="PTHR36118">
    <property type="entry name" value="ION-TRANSLOCATING OXIDOREDUCTASE COMPLEX SUBUNIT G"/>
    <property type="match status" value="1"/>
</dbReference>
<reference evidence="8 9" key="1">
    <citation type="submission" date="2023-03" db="EMBL/GenBank/DDBJ databases">
        <title>Thalassotalea loyana LMG 22536T draft genome sequence.</title>
        <authorList>
            <person name="Sawabe T."/>
        </authorList>
    </citation>
    <scope>NUCLEOTIDE SEQUENCE [LARGE SCALE GENOMIC DNA]</scope>
    <source>
        <strain evidence="8 9">LMG 22536</strain>
    </source>
</reference>
<evidence type="ECO:0000256" key="5">
    <source>
        <dbReference type="ARBA" id="ARBA00022982"/>
    </source>
</evidence>
<dbReference type="InterPro" id="IPR007329">
    <property type="entry name" value="FMN-bd"/>
</dbReference>
<keyword evidence="5 6" id="KW-0249">Electron transport</keyword>
<evidence type="ECO:0000256" key="2">
    <source>
        <dbReference type="ARBA" id="ARBA00022553"/>
    </source>
</evidence>
<keyword evidence="6" id="KW-1133">Transmembrane helix</keyword>
<comment type="similarity">
    <text evidence="6">Belongs to the RnfG family.</text>
</comment>
<keyword evidence="6" id="KW-1278">Translocase</keyword>
<dbReference type="Proteomes" id="UP001157134">
    <property type="component" value="Unassembled WGS sequence"/>
</dbReference>
<dbReference type="NCBIfam" id="TIGR01947">
    <property type="entry name" value="rnfG"/>
    <property type="match status" value="1"/>
</dbReference>
<evidence type="ECO:0000256" key="3">
    <source>
        <dbReference type="ARBA" id="ARBA00022630"/>
    </source>
</evidence>
<evidence type="ECO:0000313" key="8">
    <source>
        <dbReference type="EMBL" id="GLX87319.1"/>
    </source>
</evidence>
<dbReference type="HAMAP" id="MF_00479">
    <property type="entry name" value="RsxG_RnfG"/>
    <property type="match status" value="1"/>
</dbReference>